<dbReference type="Pfam" id="PF12802">
    <property type="entry name" value="MarR_2"/>
    <property type="match status" value="1"/>
</dbReference>
<evidence type="ECO:0000259" key="1">
    <source>
        <dbReference type="PROSITE" id="PS50995"/>
    </source>
</evidence>
<protein>
    <submittedName>
        <fullName evidence="2">MarR family transcriptional regulator</fullName>
    </submittedName>
</protein>
<dbReference type="Gene3D" id="1.10.10.10">
    <property type="entry name" value="Winged helix-like DNA-binding domain superfamily/Winged helix DNA-binding domain"/>
    <property type="match status" value="1"/>
</dbReference>
<dbReference type="Proteomes" id="UP000037397">
    <property type="component" value="Unassembled WGS sequence"/>
</dbReference>
<dbReference type="GO" id="GO:0006950">
    <property type="term" value="P:response to stress"/>
    <property type="evidence" value="ECO:0007669"/>
    <property type="project" value="TreeGrafter"/>
</dbReference>
<dbReference type="STRING" id="1631356.VV01_11920"/>
<dbReference type="SUPFAM" id="SSF46785">
    <property type="entry name" value="Winged helix' DNA-binding domain"/>
    <property type="match status" value="1"/>
</dbReference>
<feature type="domain" description="HTH marR-type" evidence="1">
    <location>
        <begin position="1"/>
        <end position="139"/>
    </location>
</feature>
<name>A0A0L6CIR4_9MICO</name>
<comment type="caution">
    <text evidence="2">The sequence shown here is derived from an EMBL/GenBank/DDBJ whole genome shotgun (WGS) entry which is preliminary data.</text>
</comment>
<dbReference type="InterPro" id="IPR036390">
    <property type="entry name" value="WH_DNA-bd_sf"/>
</dbReference>
<dbReference type="OrthoDB" id="9815567at2"/>
<dbReference type="SMART" id="SM00347">
    <property type="entry name" value="HTH_MARR"/>
    <property type="match status" value="1"/>
</dbReference>
<evidence type="ECO:0000313" key="2">
    <source>
        <dbReference type="EMBL" id="KNX37691.1"/>
    </source>
</evidence>
<dbReference type="GO" id="GO:0003700">
    <property type="term" value="F:DNA-binding transcription factor activity"/>
    <property type="evidence" value="ECO:0007669"/>
    <property type="project" value="InterPro"/>
</dbReference>
<dbReference type="RefSeq" id="WP_050670073.1">
    <property type="nucleotide sequence ID" value="NZ_LAIR01000002.1"/>
</dbReference>
<dbReference type="InterPro" id="IPR000835">
    <property type="entry name" value="HTH_MarR-typ"/>
</dbReference>
<organism evidence="2 3">
    <name type="scientific">Luteipulveratus halotolerans</name>
    <dbReference type="NCBI Taxonomy" id="1631356"/>
    <lineage>
        <taxon>Bacteria</taxon>
        <taxon>Bacillati</taxon>
        <taxon>Actinomycetota</taxon>
        <taxon>Actinomycetes</taxon>
        <taxon>Micrococcales</taxon>
        <taxon>Dermacoccaceae</taxon>
        <taxon>Luteipulveratus</taxon>
    </lineage>
</organism>
<evidence type="ECO:0000313" key="3">
    <source>
        <dbReference type="Proteomes" id="UP000037397"/>
    </source>
</evidence>
<dbReference type="InterPro" id="IPR036388">
    <property type="entry name" value="WH-like_DNA-bd_sf"/>
</dbReference>
<dbReference type="AlphaFoldDB" id="A0A0L6CIR4"/>
<dbReference type="PANTHER" id="PTHR33164:SF57">
    <property type="entry name" value="MARR-FAMILY TRANSCRIPTIONAL REGULATOR"/>
    <property type="match status" value="1"/>
</dbReference>
<sequence>MASDGPGIGLLCFVVGRAMETRVMAAIQEAGYDDITLAQSRAFARVGADGTRVTDLAEQARITKQTAVFLVNQLEQAGYVERVVDPADARARLVRLAPRGRRLQQVARRVERQLEREWATHLGARDAAALHRILTDLREVTDPYA</sequence>
<dbReference type="EMBL" id="LAIR01000002">
    <property type="protein sequence ID" value="KNX37691.1"/>
    <property type="molecule type" value="Genomic_DNA"/>
</dbReference>
<dbReference type="InterPro" id="IPR039422">
    <property type="entry name" value="MarR/SlyA-like"/>
</dbReference>
<reference evidence="3" key="1">
    <citation type="submission" date="2015-03" db="EMBL/GenBank/DDBJ databases">
        <title>Luteipulveratus halotolerans sp. nov., a novel actinobacterium (Dermacoccaceae) from Sarawak, Malaysia.</title>
        <authorList>
            <person name="Juboi H."/>
            <person name="Basik A."/>
            <person name="Shamsul S.S."/>
            <person name="Arnold P."/>
            <person name="Schmitt E.K."/>
            <person name="Sanglier J.-J."/>
            <person name="Yeo T."/>
        </authorList>
    </citation>
    <scope>NUCLEOTIDE SEQUENCE [LARGE SCALE GENOMIC DNA]</scope>
    <source>
        <strain evidence="3">C296001</strain>
    </source>
</reference>
<accession>A0A0L6CIR4</accession>
<dbReference type="PANTHER" id="PTHR33164">
    <property type="entry name" value="TRANSCRIPTIONAL REGULATOR, MARR FAMILY"/>
    <property type="match status" value="1"/>
</dbReference>
<gene>
    <name evidence="2" type="ORF">VV01_11920</name>
</gene>
<dbReference type="PROSITE" id="PS50995">
    <property type="entry name" value="HTH_MARR_2"/>
    <property type="match status" value="1"/>
</dbReference>
<keyword evidence="3" id="KW-1185">Reference proteome</keyword>
<proteinExistence type="predicted"/>